<dbReference type="Pfam" id="PF00107">
    <property type="entry name" value="ADH_zinc_N"/>
    <property type="match status" value="1"/>
</dbReference>
<dbReference type="Proteomes" id="UP000198588">
    <property type="component" value="Unassembled WGS sequence"/>
</dbReference>
<dbReference type="Gene3D" id="3.40.50.720">
    <property type="entry name" value="NAD(P)-binding Rossmann-like Domain"/>
    <property type="match status" value="1"/>
</dbReference>
<dbReference type="CDD" id="cd05286">
    <property type="entry name" value="QOR2"/>
    <property type="match status" value="1"/>
</dbReference>
<keyword evidence="2" id="KW-0560">Oxidoreductase</keyword>
<evidence type="ECO:0000259" key="3">
    <source>
        <dbReference type="SMART" id="SM00829"/>
    </source>
</evidence>
<dbReference type="GO" id="GO:0003960">
    <property type="term" value="F:quinone reductase (NADPH) activity"/>
    <property type="evidence" value="ECO:0007669"/>
    <property type="project" value="InterPro"/>
</dbReference>
<dbReference type="STRING" id="1165689.SAMN02927914_04492"/>
<dbReference type="PROSITE" id="PS01162">
    <property type="entry name" value="QOR_ZETA_CRYSTAL"/>
    <property type="match status" value="1"/>
</dbReference>
<dbReference type="Pfam" id="PF08240">
    <property type="entry name" value="ADH_N"/>
    <property type="match status" value="1"/>
</dbReference>
<feature type="domain" description="Enoyl reductase (ER)" evidence="3">
    <location>
        <begin position="11"/>
        <end position="322"/>
    </location>
</feature>
<evidence type="ECO:0000313" key="4">
    <source>
        <dbReference type="EMBL" id="SDA91306.1"/>
    </source>
</evidence>
<dbReference type="GO" id="GO:0070402">
    <property type="term" value="F:NADPH binding"/>
    <property type="evidence" value="ECO:0007669"/>
    <property type="project" value="TreeGrafter"/>
</dbReference>
<sequence length="324" mass="34442">MPYAMTAPHPGGADVLTKVEIELPDLGAGEVLIRHTAVGLNFLDAYYRSGAYAWPVEKDLVVGSEAAGVIEKLGPGVTGWAVGDRVAYTVPTGAYASHRSISQDALVKVPNGVSDEDAASSLLKGLTAYYLLHESFKVKRGDRILFHAAAGGVGSIAGQWLSHLGATAIGTAGGAAKCDAARRSGFQYVIDYRSEDFVERVKLTTDGLGVDAVFDSVGADTYPGSLKCLKPFGTLICFGQSSGPIKNFAVSDLASGSFTVTRPVLFHYTRNRAWLEKAAAALFGMILSEKIERFAGETFPLDRVGEAHRKLERRETTGSVVLIP</sequence>
<dbReference type="Gene3D" id="3.90.180.10">
    <property type="entry name" value="Medium-chain alcohol dehydrogenases, catalytic domain"/>
    <property type="match status" value="1"/>
</dbReference>
<dbReference type="OrthoDB" id="9805883at2"/>
<dbReference type="InterPro" id="IPR036291">
    <property type="entry name" value="NAD(P)-bd_dom_sf"/>
</dbReference>
<reference evidence="4 5" key="1">
    <citation type="submission" date="2016-10" db="EMBL/GenBank/DDBJ databases">
        <authorList>
            <person name="de Groot N.N."/>
        </authorList>
    </citation>
    <scope>NUCLEOTIDE SEQUENCE [LARGE SCALE GENOMIC DNA]</scope>
    <source>
        <strain evidence="4 5">CGMCC 1.12097</strain>
    </source>
</reference>
<dbReference type="EMBL" id="FMXM01000015">
    <property type="protein sequence ID" value="SDA91306.1"/>
    <property type="molecule type" value="Genomic_DNA"/>
</dbReference>
<dbReference type="InterPro" id="IPR011032">
    <property type="entry name" value="GroES-like_sf"/>
</dbReference>
<evidence type="ECO:0000256" key="1">
    <source>
        <dbReference type="ARBA" id="ARBA00022857"/>
    </source>
</evidence>
<dbReference type="GO" id="GO:0008270">
    <property type="term" value="F:zinc ion binding"/>
    <property type="evidence" value="ECO:0007669"/>
    <property type="project" value="InterPro"/>
</dbReference>
<dbReference type="InterPro" id="IPR013149">
    <property type="entry name" value="ADH-like_C"/>
</dbReference>
<dbReference type="SUPFAM" id="SSF50129">
    <property type="entry name" value="GroES-like"/>
    <property type="match status" value="1"/>
</dbReference>
<dbReference type="SUPFAM" id="SSF51735">
    <property type="entry name" value="NAD(P)-binding Rossmann-fold domains"/>
    <property type="match status" value="1"/>
</dbReference>
<dbReference type="GO" id="GO:0005829">
    <property type="term" value="C:cytosol"/>
    <property type="evidence" value="ECO:0007669"/>
    <property type="project" value="TreeGrafter"/>
</dbReference>
<dbReference type="InterPro" id="IPR013154">
    <property type="entry name" value="ADH-like_N"/>
</dbReference>
<name>A0A1G5Z9M8_9HYPH</name>
<dbReference type="PANTHER" id="PTHR48106">
    <property type="entry name" value="QUINONE OXIDOREDUCTASE PIG3-RELATED"/>
    <property type="match status" value="1"/>
</dbReference>
<dbReference type="RefSeq" id="WP_091582330.1">
    <property type="nucleotide sequence ID" value="NZ_FMXM01000015.1"/>
</dbReference>
<dbReference type="PANTHER" id="PTHR48106:SF13">
    <property type="entry name" value="QUINONE OXIDOREDUCTASE-RELATED"/>
    <property type="match status" value="1"/>
</dbReference>
<dbReference type="InterPro" id="IPR047618">
    <property type="entry name" value="QOR-like"/>
</dbReference>
<keyword evidence="1" id="KW-0521">NADP</keyword>
<accession>A0A1G5Z9M8</accession>
<dbReference type="InterPro" id="IPR020843">
    <property type="entry name" value="ER"/>
</dbReference>
<organism evidence="4 5">
    <name type="scientific">Mesorhizobium qingshengii</name>
    <dbReference type="NCBI Taxonomy" id="1165689"/>
    <lineage>
        <taxon>Bacteria</taxon>
        <taxon>Pseudomonadati</taxon>
        <taxon>Pseudomonadota</taxon>
        <taxon>Alphaproteobacteria</taxon>
        <taxon>Hyphomicrobiales</taxon>
        <taxon>Phyllobacteriaceae</taxon>
        <taxon>Mesorhizobium</taxon>
    </lineage>
</organism>
<dbReference type="InterPro" id="IPR002364">
    <property type="entry name" value="Quin_OxRdtase/zeta-crystal_CS"/>
</dbReference>
<dbReference type="SMART" id="SM00829">
    <property type="entry name" value="PKS_ER"/>
    <property type="match status" value="1"/>
</dbReference>
<dbReference type="FunFam" id="3.40.50.720:FF:000053">
    <property type="entry name" value="Quinone oxidoreductase 1"/>
    <property type="match status" value="1"/>
</dbReference>
<dbReference type="AlphaFoldDB" id="A0A1G5Z9M8"/>
<evidence type="ECO:0000313" key="5">
    <source>
        <dbReference type="Proteomes" id="UP000198588"/>
    </source>
</evidence>
<proteinExistence type="predicted"/>
<evidence type="ECO:0000256" key="2">
    <source>
        <dbReference type="ARBA" id="ARBA00023002"/>
    </source>
</evidence>
<dbReference type="GO" id="GO:0035925">
    <property type="term" value="F:mRNA 3'-UTR AU-rich region binding"/>
    <property type="evidence" value="ECO:0007669"/>
    <property type="project" value="TreeGrafter"/>
</dbReference>
<protein>
    <submittedName>
        <fullName evidence="4">NADPH2:quinone reductase</fullName>
    </submittedName>
</protein>
<gene>
    <name evidence="4" type="ORF">SAMN02927914_04492</name>
</gene>